<reference evidence="1" key="1">
    <citation type="journal article" date="2020" name="mSystems">
        <title>Genome- and Community-Level Interaction Insights into Carbon Utilization and Element Cycling Functions of Hydrothermarchaeota in Hydrothermal Sediment.</title>
        <authorList>
            <person name="Zhou Z."/>
            <person name="Liu Y."/>
            <person name="Xu W."/>
            <person name="Pan J."/>
            <person name="Luo Z.H."/>
            <person name="Li M."/>
        </authorList>
    </citation>
    <scope>NUCLEOTIDE SEQUENCE [LARGE SCALE GENOMIC DNA]</scope>
    <source>
        <strain evidence="1">HyVt-346</strain>
    </source>
</reference>
<comment type="caution">
    <text evidence="1">The sequence shown here is derived from an EMBL/GenBank/DDBJ whole genome shotgun (WGS) entry which is preliminary data.</text>
</comment>
<evidence type="ECO:0000313" key="1">
    <source>
        <dbReference type="EMBL" id="HEA16183.1"/>
    </source>
</evidence>
<organism evidence="1">
    <name type="scientific">Pseudoalteromonas prydzensis</name>
    <dbReference type="NCBI Taxonomy" id="182141"/>
    <lineage>
        <taxon>Bacteria</taxon>
        <taxon>Pseudomonadati</taxon>
        <taxon>Pseudomonadota</taxon>
        <taxon>Gammaproteobacteria</taxon>
        <taxon>Alteromonadales</taxon>
        <taxon>Pseudoalteromonadaceae</taxon>
        <taxon>Pseudoalteromonas</taxon>
    </lineage>
</organism>
<protein>
    <recommendedName>
        <fullName evidence="2">DUF4304 domain-containing protein</fullName>
    </recommendedName>
</protein>
<dbReference type="EMBL" id="DRGM01000076">
    <property type="protein sequence ID" value="HEA16183.1"/>
    <property type="molecule type" value="Genomic_DNA"/>
</dbReference>
<dbReference type="RefSeq" id="WP_304181089.1">
    <property type="nucleotide sequence ID" value="NZ_DRGM01000076.1"/>
</dbReference>
<name>A0A7V1CXM0_9GAMM</name>
<dbReference type="AlphaFoldDB" id="A0A7V1CXM0"/>
<evidence type="ECO:0008006" key="2">
    <source>
        <dbReference type="Google" id="ProtNLM"/>
    </source>
</evidence>
<gene>
    <name evidence="1" type="ORF">ENH88_07005</name>
</gene>
<sequence>MPISPHQKIINTIAREAFKPMGVERKGQSRTWLDDNGLWTTVIEFQPSRWTKGTSLNIEVCFQWYPKEYYSFDVSFFRGIKFVEFESEEQFKHEVQVLVDEAKPIILDIRNLFSDQKSLKEHVINELSHNSSIWSKYNRGMACLISGDIKQAINFFQQVTGDIEDREWAKEVKSITQELLKILISKQNYLPFIENLVNSSRELKKLKPYDVSKILKNNN</sequence>
<dbReference type="Proteomes" id="UP000886188">
    <property type="component" value="Unassembled WGS sequence"/>
</dbReference>
<proteinExistence type="predicted"/>
<accession>A0A7V1CXM0</accession>